<organism evidence="3 4">
    <name type="scientific">Corynebacterium suedekumii</name>
    <dbReference type="NCBI Taxonomy" id="3049801"/>
    <lineage>
        <taxon>Bacteria</taxon>
        <taxon>Bacillati</taxon>
        <taxon>Actinomycetota</taxon>
        <taxon>Actinomycetes</taxon>
        <taxon>Mycobacteriales</taxon>
        <taxon>Corynebacteriaceae</taxon>
        <taxon>Corynebacterium</taxon>
    </lineage>
</organism>
<protein>
    <submittedName>
        <fullName evidence="3">Uncharacterized protein</fullName>
    </submittedName>
</protein>
<keyword evidence="1" id="KW-0175">Coiled coil</keyword>
<feature type="region of interest" description="Disordered" evidence="2">
    <location>
        <begin position="23"/>
        <end position="45"/>
    </location>
</feature>
<evidence type="ECO:0000313" key="3">
    <source>
        <dbReference type="EMBL" id="WIM70588.1"/>
    </source>
</evidence>
<accession>A0ABY8VM47</accession>
<evidence type="ECO:0000256" key="2">
    <source>
        <dbReference type="SAM" id="MobiDB-lite"/>
    </source>
</evidence>
<feature type="coiled-coil region" evidence="1">
    <location>
        <begin position="110"/>
        <end position="137"/>
    </location>
</feature>
<keyword evidence="4" id="KW-1185">Reference proteome</keyword>
<sequence length="277" mass="30279">MTNHKSSSRLTVSPQSLKRLGRMADAAASMQERTRTATAPAPGSSLAADRVEGLDVESTVWYLMCVAAEHLGFAFDSIKATGCMYPSAYTTVARTALIGAANALWVLTGSSRAERRIRALRVRANDVNDQIKAARDLPILDGVQGETHAEYMSRLEKARSNLERVGASLGVTTPISSMGVNQTQVVQFVADRCDDDELFSTGLKYLWRSGSAAAHAQFHYAMSRVDYADLSDQGDGFRMARFGGDVDRDLVPSLAGPLILLQEAFKYYDLRRESPFN</sequence>
<dbReference type="RefSeq" id="WP_284875173.1">
    <property type="nucleotide sequence ID" value="NZ_CP126970.1"/>
</dbReference>
<gene>
    <name evidence="3" type="ORF">QP029_01745</name>
</gene>
<name>A0ABY8VM47_9CORY</name>
<reference evidence="3 4" key="1">
    <citation type="submission" date="2023-05" db="EMBL/GenBank/DDBJ databases">
        <title>Corynebacterium suedekumii sp. nov. and Corynebacterium breve sp. nov. isolated from raw cow's milk.</title>
        <authorList>
            <person name="Baer M.K."/>
            <person name="Mehl L."/>
            <person name="Hellmuth R."/>
            <person name="Marke G."/>
            <person name="Lipski A."/>
        </authorList>
    </citation>
    <scope>NUCLEOTIDE SEQUENCE [LARGE SCALE GENOMIC DNA]</scope>
    <source>
        <strain evidence="3 4">LM112</strain>
    </source>
</reference>
<dbReference type="Proteomes" id="UP001238805">
    <property type="component" value="Chromosome"/>
</dbReference>
<evidence type="ECO:0000256" key="1">
    <source>
        <dbReference type="SAM" id="Coils"/>
    </source>
</evidence>
<dbReference type="EMBL" id="CP126970">
    <property type="protein sequence ID" value="WIM70588.1"/>
    <property type="molecule type" value="Genomic_DNA"/>
</dbReference>
<evidence type="ECO:0000313" key="4">
    <source>
        <dbReference type="Proteomes" id="UP001238805"/>
    </source>
</evidence>
<proteinExistence type="predicted"/>